<gene>
    <name evidence="1" type="ORF">SAMN02910262_02649</name>
</gene>
<protein>
    <submittedName>
        <fullName evidence="1">Uncharacterized protein</fullName>
    </submittedName>
</protein>
<accession>A0A1I6KMR7</accession>
<reference evidence="1 2" key="1">
    <citation type="submission" date="2016-10" db="EMBL/GenBank/DDBJ databases">
        <authorList>
            <person name="de Groot N.N."/>
        </authorList>
    </citation>
    <scope>NUCLEOTIDE SEQUENCE [LARGE SCALE GENOMIC DNA]</scope>
    <source>
        <strain evidence="1 2">F</strain>
    </source>
</reference>
<evidence type="ECO:0000313" key="2">
    <source>
        <dbReference type="Proteomes" id="UP000214760"/>
    </source>
</evidence>
<organism evidence="1 2">
    <name type="scientific">[Clostridium] aminophilum</name>
    <dbReference type="NCBI Taxonomy" id="1526"/>
    <lineage>
        <taxon>Bacteria</taxon>
        <taxon>Bacillati</taxon>
        <taxon>Bacillota</taxon>
        <taxon>Clostridia</taxon>
        <taxon>Lachnospirales</taxon>
        <taxon>Lachnospiraceae</taxon>
    </lineage>
</organism>
<dbReference type="RefSeq" id="WP_031474675.1">
    <property type="nucleotide sequence ID" value="NZ_FOZC01000025.1"/>
</dbReference>
<dbReference type="Proteomes" id="UP000214760">
    <property type="component" value="Unassembled WGS sequence"/>
</dbReference>
<evidence type="ECO:0000313" key="1">
    <source>
        <dbReference type="EMBL" id="SFR92170.1"/>
    </source>
</evidence>
<dbReference type="AlphaFoldDB" id="A0A1I6KMR7"/>
<sequence length="157" mass="17134">MGAGFHGGFGSTKGSRKSNEAYAGTVKLVKSGPGEKFGQYAMKARPEQGYTDVIIHGNPDTDKVSVYHNGKWTDIDQRRLANYIKQDMGYESGPIRLISCSTGTKEFAQNFANKMGVEVIAPSDTVWAHSNGRITIGPKSYINNGKWISFKPRNGGK</sequence>
<dbReference type="EMBL" id="FOZC01000025">
    <property type="protein sequence ID" value="SFR92170.1"/>
    <property type="molecule type" value="Genomic_DNA"/>
</dbReference>
<name>A0A1I6KMR7_9FIRM</name>
<proteinExistence type="predicted"/>